<dbReference type="EMBL" id="CYZU01000021">
    <property type="protein sequence ID" value="CUO51093.1"/>
    <property type="molecule type" value="Genomic_DNA"/>
</dbReference>
<dbReference type="CDD" id="cd06260">
    <property type="entry name" value="DUF820-like"/>
    <property type="match status" value="1"/>
</dbReference>
<reference evidence="3 4" key="1">
    <citation type="submission" date="2015-09" db="EMBL/GenBank/DDBJ databases">
        <authorList>
            <consortium name="Pathogen Informatics"/>
        </authorList>
    </citation>
    <scope>NUCLEOTIDE SEQUENCE [LARGE SCALE GENOMIC DNA]</scope>
    <source>
        <strain evidence="3 4">2789STDY5834876</strain>
    </source>
</reference>
<name>A0A174FLK2_9FIRM</name>
<dbReference type="Gene3D" id="3.90.1570.10">
    <property type="entry name" value="tt1808, chain A"/>
    <property type="match status" value="1"/>
</dbReference>
<sequence>MSNYKDLSQDSQTNDNARKPVLNGAQSESCLPDWIAQKQGQCSRQDYELLPSSLHTQLMNGYILTRPPVSFMHQAVITELLCQIVSYGKESFSPCKAVTFPIRFYLNGGNTILIPDIAIILHPGRIIGYKITEVPVFAAEVVSPDSKELDCSEKVHLYRELGVREYWIIDGQKQTVTVCLFRLNETEAMEEYGFSDRIRVHTVEGLYLDLKRLKE</sequence>
<gene>
    <name evidence="3" type="ORF">ERS852491_02430</name>
</gene>
<dbReference type="RefSeq" id="WP_055153315.1">
    <property type="nucleotide sequence ID" value="NZ_CYZU01000021.1"/>
</dbReference>
<dbReference type="InterPro" id="IPR012296">
    <property type="entry name" value="Nuclease_put_TT1808"/>
</dbReference>
<evidence type="ECO:0000313" key="3">
    <source>
        <dbReference type="EMBL" id="CUO51093.1"/>
    </source>
</evidence>
<dbReference type="InterPro" id="IPR008538">
    <property type="entry name" value="Uma2"/>
</dbReference>
<evidence type="ECO:0000256" key="1">
    <source>
        <dbReference type="SAM" id="MobiDB-lite"/>
    </source>
</evidence>
<proteinExistence type="predicted"/>
<dbReference type="PANTHER" id="PTHR34107">
    <property type="entry name" value="SLL0198 PROTEIN-RELATED"/>
    <property type="match status" value="1"/>
</dbReference>
<evidence type="ECO:0000259" key="2">
    <source>
        <dbReference type="Pfam" id="PF05685"/>
    </source>
</evidence>
<dbReference type="InterPro" id="IPR011335">
    <property type="entry name" value="Restrct_endonuc-II-like"/>
</dbReference>
<dbReference type="Proteomes" id="UP000095544">
    <property type="component" value="Unassembled WGS sequence"/>
</dbReference>
<dbReference type="OrthoDB" id="9808428at2"/>
<dbReference type="AlphaFoldDB" id="A0A174FLK2"/>
<organism evidence="3 4">
    <name type="scientific">Faecalicatena contorta</name>
    <dbReference type="NCBI Taxonomy" id="39482"/>
    <lineage>
        <taxon>Bacteria</taxon>
        <taxon>Bacillati</taxon>
        <taxon>Bacillota</taxon>
        <taxon>Clostridia</taxon>
        <taxon>Lachnospirales</taxon>
        <taxon>Lachnospiraceae</taxon>
        <taxon>Faecalicatena</taxon>
    </lineage>
</organism>
<dbReference type="Pfam" id="PF05685">
    <property type="entry name" value="Uma2"/>
    <property type="match status" value="1"/>
</dbReference>
<feature type="region of interest" description="Disordered" evidence="1">
    <location>
        <begin position="1"/>
        <end position="23"/>
    </location>
</feature>
<dbReference type="PANTHER" id="PTHR34107:SF4">
    <property type="entry name" value="SLL1222 PROTEIN"/>
    <property type="match status" value="1"/>
</dbReference>
<dbReference type="SUPFAM" id="SSF52980">
    <property type="entry name" value="Restriction endonuclease-like"/>
    <property type="match status" value="1"/>
</dbReference>
<feature type="domain" description="Putative restriction endonuclease" evidence="2">
    <location>
        <begin position="45"/>
        <end position="209"/>
    </location>
</feature>
<evidence type="ECO:0000313" key="4">
    <source>
        <dbReference type="Proteomes" id="UP000095544"/>
    </source>
</evidence>
<protein>
    <submittedName>
        <fullName evidence="3">Uncharacterized protein conserved in cyanobacteria</fullName>
    </submittedName>
</protein>
<feature type="compositionally biased region" description="Polar residues" evidence="1">
    <location>
        <begin position="1"/>
        <end position="15"/>
    </location>
</feature>
<accession>A0A174FLK2</accession>